<dbReference type="eggNOG" id="COG1881">
    <property type="taxonomic scope" value="Bacteria"/>
</dbReference>
<sequence length="182" mass="19314">MGQQQGDRALGPKGVRGTSRGDPSIDEPPRPIASGLELRSSAFSDGTLIPERYSRQGGNVSPPLEWTQVPDGTEELALVCEDPDAPGGDFTHWVVTNLSPESSGIEEDRLPREAAPGRNGFGDIGWAGPQPPVGDDAHRYFFRLYAVDRPLGLGEGVTAEDVRAAVDGHTLATGNLVGLFAR</sequence>
<dbReference type="Proteomes" id="UP000004926">
    <property type="component" value="Chromosome"/>
</dbReference>
<dbReference type="EMBL" id="CM001439">
    <property type="protein sequence ID" value="EHR51428.1"/>
    <property type="molecule type" value="Genomic_DNA"/>
</dbReference>
<dbReference type="InterPro" id="IPR036610">
    <property type="entry name" value="PEBP-like_sf"/>
</dbReference>
<evidence type="ECO:0000256" key="2">
    <source>
        <dbReference type="SAM" id="MobiDB-lite"/>
    </source>
</evidence>
<dbReference type="PANTHER" id="PTHR30289">
    <property type="entry name" value="UNCHARACTERIZED PROTEIN YBCL-RELATED"/>
    <property type="match status" value="1"/>
</dbReference>
<keyword evidence="4" id="KW-1185">Reference proteome</keyword>
<protein>
    <submittedName>
        <fullName evidence="3">Raf kinase inhibitor-like protein, YbhB/YbcL family</fullName>
    </submittedName>
</protein>
<dbReference type="SUPFAM" id="SSF49777">
    <property type="entry name" value="PEBP-like"/>
    <property type="match status" value="1"/>
</dbReference>
<dbReference type="NCBIfam" id="TIGR00481">
    <property type="entry name" value="YbhB/YbcL family Raf kinase inhibitor-like protein"/>
    <property type="match status" value="1"/>
</dbReference>
<dbReference type="HOGENOM" id="CLU_083918_3_2_11"/>
<feature type="region of interest" description="Disordered" evidence="2">
    <location>
        <begin position="1"/>
        <end position="64"/>
    </location>
</feature>
<organism evidence="3 4">
    <name type="scientific">Saccharomonospora marina XMU15</name>
    <dbReference type="NCBI Taxonomy" id="882083"/>
    <lineage>
        <taxon>Bacteria</taxon>
        <taxon>Bacillati</taxon>
        <taxon>Actinomycetota</taxon>
        <taxon>Actinomycetes</taxon>
        <taxon>Pseudonocardiales</taxon>
        <taxon>Pseudonocardiaceae</taxon>
        <taxon>Saccharomonospora</taxon>
    </lineage>
</organism>
<dbReference type="AlphaFoldDB" id="H5X8Q9"/>
<dbReference type="STRING" id="882083.SacmaDRAFT_3203"/>
<reference evidence="3 4" key="1">
    <citation type="journal article" date="2012" name="Stand. Genomic Sci.">
        <title>Genome sequence of the ocean sediment bacterium Saccharomonospora marina type strain (XMU15(T)).</title>
        <authorList>
            <person name="Klenk H.P."/>
            <person name="Lu M."/>
            <person name="Lucas S."/>
            <person name="Lapidus A."/>
            <person name="Copeland A."/>
            <person name="Pitluck S."/>
            <person name="Goodwin L.A."/>
            <person name="Han C."/>
            <person name="Tapia R."/>
            <person name="Brambilla E.M."/>
            <person name="Potter G."/>
            <person name="Land M."/>
            <person name="Ivanova N."/>
            <person name="Rohde M."/>
            <person name="Goker M."/>
            <person name="Detter J.C."/>
            <person name="Li W.J."/>
            <person name="Kyrpides N.C."/>
            <person name="Woyke T."/>
        </authorList>
    </citation>
    <scope>NUCLEOTIDE SEQUENCE [LARGE SCALE GENOMIC DNA]</scope>
    <source>
        <strain evidence="3 4">XMU15</strain>
    </source>
</reference>
<dbReference type="PANTHER" id="PTHR30289:SF1">
    <property type="entry name" value="PEBP (PHOSPHATIDYLETHANOLAMINE-BINDING PROTEIN) FAMILY PROTEIN"/>
    <property type="match status" value="1"/>
</dbReference>
<dbReference type="RefSeq" id="WP_009154812.1">
    <property type="nucleotide sequence ID" value="NZ_CM001439.1"/>
</dbReference>
<dbReference type="CDD" id="cd00865">
    <property type="entry name" value="PEBP_bact_arch"/>
    <property type="match status" value="1"/>
</dbReference>
<dbReference type="Pfam" id="PF01161">
    <property type="entry name" value="PBP"/>
    <property type="match status" value="1"/>
</dbReference>
<evidence type="ECO:0000256" key="1">
    <source>
        <dbReference type="ARBA" id="ARBA00007120"/>
    </source>
</evidence>
<dbReference type="InterPro" id="IPR008914">
    <property type="entry name" value="PEBP"/>
</dbReference>
<evidence type="ECO:0000313" key="4">
    <source>
        <dbReference type="Proteomes" id="UP000004926"/>
    </source>
</evidence>
<dbReference type="OrthoDB" id="9797506at2"/>
<evidence type="ECO:0000313" key="3">
    <source>
        <dbReference type="EMBL" id="EHR51428.1"/>
    </source>
</evidence>
<dbReference type="InterPro" id="IPR005247">
    <property type="entry name" value="YbhB_YbcL/LppC-like"/>
</dbReference>
<gene>
    <name evidence="3" type="ORF">SacmaDRAFT_3203</name>
</gene>
<name>H5X8Q9_9PSEU</name>
<proteinExistence type="inferred from homology"/>
<dbReference type="Gene3D" id="3.90.280.10">
    <property type="entry name" value="PEBP-like"/>
    <property type="match status" value="1"/>
</dbReference>
<accession>H5X8Q9</accession>
<comment type="similarity">
    <text evidence="1">Belongs to the UPF0098 family.</text>
</comment>